<keyword evidence="1" id="KW-1133">Transmembrane helix</keyword>
<feature type="transmembrane region" description="Helical" evidence="1">
    <location>
        <begin position="221"/>
        <end position="239"/>
    </location>
</feature>
<comment type="caution">
    <text evidence="2">The sequence shown here is derived from an EMBL/GenBank/DDBJ whole genome shotgun (WGS) entry which is preliminary data.</text>
</comment>
<keyword evidence="1" id="KW-0472">Membrane</keyword>
<proteinExistence type="predicted"/>
<feature type="transmembrane region" description="Helical" evidence="1">
    <location>
        <begin position="245"/>
        <end position="261"/>
    </location>
</feature>
<reference evidence="2 3" key="1">
    <citation type="submission" date="2019-08" db="EMBL/GenBank/DDBJ databases">
        <title>In-depth cultivation of the pig gut microbiome towards novel bacterial diversity and tailored functional studies.</title>
        <authorList>
            <person name="Wylensek D."/>
            <person name="Hitch T.C.A."/>
            <person name="Clavel T."/>
        </authorList>
    </citation>
    <scope>NUCLEOTIDE SEQUENCE [LARGE SCALE GENOMIC DNA]</scope>
    <source>
        <strain evidence="2 3">CA-Schmier-601-WT-1</strain>
    </source>
</reference>
<feature type="transmembrane region" description="Helical" evidence="1">
    <location>
        <begin position="505"/>
        <end position="524"/>
    </location>
</feature>
<protein>
    <recommendedName>
        <fullName evidence="4">Glycosyltransferase RgtA/B/C/D-like domain-containing protein</fullName>
    </recommendedName>
</protein>
<dbReference type="Pfam" id="PF19484">
    <property type="entry name" value="DUF6020"/>
    <property type="match status" value="1"/>
</dbReference>
<dbReference type="RefSeq" id="WP_154433360.1">
    <property type="nucleotide sequence ID" value="NZ_VUNC01000001.1"/>
</dbReference>
<feature type="transmembrane region" description="Helical" evidence="1">
    <location>
        <begin position="282"/>
        <end position="301"/>
    </location>
</feature>
<evidence type="ECO:0000256" key="1">
    <source>
        <dbReference type="SAM" id="Phobius"/>
    </source>
</evidence>
<accession>A0A6N7XQ18</accession>
<dbReference type="AlphaFoldDB" id="A0A6N7XQ18"/>
<dbReference type="Proteomes" id="UP000469325">
    <property type="component" value="Unassembled WGS sequence"/>
</dbReference>
<feature type="transmembrane region" description="Helical" evidence="1">
    <location>
        <begin position="474"/>
        <end position="493"/>
    </location>
</feature>
<feature type="transmembrane region" description="Helical" evidence="1">
    <location>
        <begin position="139"/>
        <end position="161"/>
    </location>
</feature>
<dbReference type="InterPro" id="IPR046062">
    <property type="entry name" value="DUF6020"/>
</dbReference>
<keyword evidence="3" id="KW-1185">Reference proteome</keyword>
<name>A0A6N7XQ18_9ACTN</name>
<organism evidence="2 3">
    <name type="scientific">Olsenella porci</name>
    <dbReference type="NCBI Taxonomy" id="2652279"/>
    <lineage>
        <taxon>Bacteria</taxon>
        <taxon>Bacillati</taxon>
        <taxon>Actinomycetota</taxon>
        <taxon>Coriobacteriia</taxon>
        <taxon>Coriobacteriales</taxon>
        <taxon>Atopobiaceae</taxon>
        <taxon>Olsenella</taxon>
    </lineage>
</organism>
<evidence type="ECO:0008006" key="4">
    <source>
        <dbReference type="Google" id="ProtNLM"/>
    </source>
</evidence>
<keyword evidence="1" id="KW-0812">Transmembrane</keyword>
<sequence length="554" mass="60102">MLSIIFALLFALGFWTERYDSMGYMREQPVSVALSALAAFLVSTFVLAALSSCFASLSRRVDSNGLGWHPLAYAGIAIACWIPILVVCFPATAGADLFGELPMFFGLQPMTSHHPPLVIALYGIAFKLGSLLGGANGGMFALTISQVVFMGTAIAVTMWLVDRLAHRRWLTVLSLCFFSLMPIFPTYAQFIVKDVYSACALDLFCAQLVARSWKRGGGEPIPWVLGFPAIGVMGVLASLLRNNNVFIVAVALVAYALAAPSRRPGHLRGGRVEGHGEELCPAMLCALTVFILCFLVNNALYPAMGIAKGELGEALSLPMQQTARFARDHPDEVTPEQRSVLNQTFFGYDTLGQVYDESISDPVKDRFRFTGYRNLLAYLRVWAQQGLAEPGTYAVSATEGSIGYWYPFGVRAQTNDDYADMAMVGSASSDSTMWADLGLSPTSAPFPEARVSLHDAVWSLSQTPVVSLLFHPATYLWVMLLCCAQTLSVAGNAGGEWLAWLRPAAWSLLMAAVLLTLTCCASPVSALVRYALPLWFWAPLALALPFADQTETSS</sequence>
<evidence type="ECO:0000313" key="2">
    <source>
        <dbReference type="EMBL" id="MST71591.1"/>
    </source>
</evidence>
<feature type="transmembrane region" description="Helical" evidence="1">
    <location>
        <begin position="32"/>
        <end position="50"/>
    </location>
</feature>
<dbReference type="EMBL" id="VUNC01000001">
    <property type="protein sequence ID" value="MST71591.1"/>
    <property type="molecule type" value="Genomic_DNA"/>
</dbReference>
<gene>
    <name evidence="2" type="ORF">FYJ68_00410</name>
</gene>
<feature type="transmembrane region" description="Helical" evidence="1">
    <location>
        <begin position="167"/>
        <end position="188"/>
    </location>
</feature>
<evidence type="ECO:0000313" key="3">
    <source>
        <dbReference type="Proteomes" id="UP000469325"/>
    </source>
</evidence>
<feature type="transmembrane region" description="Helical" evidence="1">
    <location>
        <begin position="71"/>
        <end position="93"/>
    </location>
</feature>